<sequence length="468" mass="51653">MATPKRWSALAGGLYLLSLSALAQQPTLTITEVAQKAITTNPEVQASWRAFRAAGHDVDFARGGYLPTLDVTAGYGKEWRNYSEKRDFTGGAAEVSLVQMLYDGFKTANDVQRFEDAQLVRYFELLAQVENTALSSVGAYQDVMRYRELVALAEANLASHLEVYNQIEESARAGVARRADLEQINGRLSLAEANLLTEMSNLHDVSARYLRVVGELPALELAPLQLDNGTLPLSVREAIHLAYQGSPAFHAALRNIHAQEAAADGQKSAFHPQLNLTAKYGTRDYVDNGFDERRNDARVGLDLRYNLYQGGRDQASLRKAYEEVNQAKDLRDKACVDMRQTLQIAYNDVQKLDQQLPILNQHRLSSDRVRTAYKGQFDISQRTLLDVLDAENEYFQASRAYANATYDRGLAIARTLAAMGQLLPALEVVGDELPSLSDLGAEPIAVDAASACPDHDVNTVLGQLSTSR</sequence>
<protein>
    <recommendedName>
        <fullName evidence="11">Channel protein TolC</fullName>
    </recommendedName>
</protein>
<comment type="subcellular location">
    <subcellularLocation>
        <location evidence="1">Cell outer membrane</location>
    </subcellularLocation>
</comment>
<dbReference type="EMBL" id="CP012621">
    <property type="protein sequence ID" value="ATG73534.1"/>
    <property type="molecule type" value="Genomic_DNA"/>
</dbReference>
<dbReference type="GO" id="GO:0015562">
    <property type="term" value="F:efflux transmembrane transporter activity"/>
    <property type="evidence" value="ECO:0007669"/>
    <property type="project" value="InterPro"/>
</dbReference>
<evidence type="ECO:0000256" key="2">
    <source>
        <dbReference type="ARBA" id="ARBA00007613"/>
    </source>
</evidence>
<dbReference type="RefSeq" id="WP_096778839.1">
    <property type="nucleotide sequence ID" value="NZ_CP012621.1"/>
</dbReference>
<keyword evidence="5" id="KW-0812">Transmembrane</keyword>
<dbReference type="InterPro" id="IPR003423">
    <property type="entry name" value="OMP_efflux"/>
</dbReference>
<evidence type="ECO:0000313" key="9">
    <source>
        <dbReference type="EMBL" id="ATG73534.1"/>
    </source>
</evidence>
<dbReference type="Gene3D" id="1.20.1600.10">
    <property type="entry name" value="Outer membrane efflux proteins (OEP)"/>
    <property type="match status" value="1"/>
</dbReference>
<keyword evidence="6" id="KW-0472">Membrane</keyword>
<dbReference type="PANTHER" id="PTHR30026:SF22">
    <property type="entry name" value="OUTER MEMBRANE EFFLUX PROTEIN"/>
    <property type="match status" value="1"/>
</dbReference>
<feature type="signal peptide" evidence="8">
    <location>
        <begin position="1"/>
        <end position="23"/>
    </location>
</feature>
<dbReference type="Pfam" id="PF02321">
    <property type="entry name" value="OEP"/>
    <property type="match status" value="2"/>
</dbReference>
<keyword evidence="8" id="KW-0732">Signal</keyword>
<organism evidence="9 10">
    <name type="scientific">Zobellella denitrificans</name>
    <dbReference type="NCBI Taxonomy" id="347534"/>
    <lineage>
        <taxon>Bacteria</taxon>
        <taxon>Pseudomonadati</taxon>
        <taxon>Pseudomonadota</taxon>
        <taxon>Gammaproteobacteria</taxon>
        <taxon>Aeromonadales</taxon>
        <taxon>Aeromonadaceae</taxon>
        <taxon>Zobellella</taxon>
    </lineage>
</organism>
<evidence type="ECO:0000256" key="6">
    <source>
        <dbReference type="ARBA" id="ARBA00023136"/>
    </source>
</evidence>
<name>A0A291HN22_9GAMM</name>
<evidence type="ECO:0000256" key="8">
    <source>
        <dbReference type="SAM" id="SignalP"/>
    </source>
</evidence>
<evidence type="ECO:0000256" key="1">
    <source>
        <dbReference type="ARBA" id="ARBA00004442"/>
    </source>
</evidence>
<keyword evidence="4" id="KW-1134">Transmembrane beta strand</keyword>
<keyword evidence="10" id="KW-1185">Reference proteome</keyword>
<dbReference type="GO" id="GO:0009279">
    <property type="term" value="C:cell outer membrane"/>
    <property type="evidence" value="ECO:0007669"/>
    <property type="project" value="UniProtKB-SubCell"/>
</dbReference>
<dbReference type="KEGG" id="zdf:AN401_06395"/>
<evidence type="ECO:0000256" key="3">
    <source>
        <dbReference type="ARBA" id="ARBA00022448"/>
    </source>
</evidence>
<accession>A0A291HN22</accession>
<reference evidence="10" key="1">
    <citation type="submission" date="2015-09" db="EMBL/GenBank/DDBJ databases">
        <authorList>
            <person name="Shao Z."/>
            <person name="Wang L."/>
        </authorList>
    </citation>
    <scope>NUCLEOTIDE SEQUENCE [LARGE SCALE GENOMIC DNA]</scope>
    <source>
        <strain evidence="10">F13-1</strain>
    </source>
</reference>
<evidence type="ECO:0000313" key="10">
    <source>
        <dbReference type="Proteomes" id="UP000217763"/>
    </source>
</evidence>
<dbReference type="NCBIfam" id="TIGR01844">
    <property type="entry name" value="type_I_sec_TolC"/>
    <property type="match status" value="1"/>
</dbReference>
<proteinExistence type="inferred from homology"/>
<dbReference type="SUPFAM" id="SSF56954">
    <property type="entry name" value="Outer membrane efflux proteins (OEP)"/>
    <property type="match status" value="1"/>
</dbReference>
<keyword evidence="3" id="KW-0813">Transport</keyword>
<evidence type="ECO:0000256" key="7">
    <source>
        <dbReference type="ARBA" id="ARBA00023237"/>
    </source>
</evidence>
<dbReference type="PANTHER" id="PTHR30026">
    <property type="entry name" value="OUTER MEMBRANE PROTEIN TOLC"/>
    <property type="match status" value="1"/>
</dbReference>
<gene>
    <name evidence="9" type="ORF">AN401_06395</name>
</gene>
<dbReference type="InterPro" id="IPR051906">
    <property type="entry name" value="TolC-like"/>
</dbReference>
<dbReference type="InterPro" id="IPR010130">
    <property type="entry name" value="T1SS_OMP_TolC"/>
</dbReference>
<evidence type="ECO:0000256" key="4">
    <source>
        <dbReference type="ARBA" id="ARBA00022452"/>
    </source>
</evidence>
<dbReference type="Proteomes" id="UP000217763">
    <property type="component" value="Chromosome"/>
</dbReference>
<comment type="similarity">
    <text evidence="2">Belongs to the outer membrane factor (OMF) (TC 1.B.17) family.</text>
</comment>
<keyword evidence="7" id="KW-0998">Cell outer membrane</keyword>
<dbReference type="GO" id="GO:0015288">
    <property type="term" value="F:porin activity"/>
    <property type="evidence" value="ECO:0007669"/>
    <property type="project" value="TreeGrafter"/>
</dbReference>
<feature type="chain" id="PRO_5012516333" description="Channel protein TolC" evidence="8">
    <location>
        <begin position="24"/>
        <end position="468"/>
    </location>
</feature>
<dbReference type="AlphaFoldDB" id="A0A291HN22"/>
<evidence type="ECO:0008006" key="11">
    <source>
        <dbReference type="Google" id="ProtNLM"/>
    </source>
</evidence>
<dbReference type="GO" id="GO:1990281">
    <property type="term" value="C:efflux pump complex"/>
    <property type="evidence" value="ECO:0007669"/>
    <property type="project" value="TreeGrafter"/>
</dbReference>
<evidence type="ECO:0000256" key="5">
    <source>
        <dbReference type="ARBA" id="ARBA00022692"/>
    </source>
</evidence>